<name>A0ABD2BG79_VESSQ</name>
<evidence type="ECO:0000313" key="2">
    <source>
        <dbReference type="Proteomes" id="UP001607302"/>
    </source>
</evidence>
<proteinExistence type="predicted"/>
<comment type="caution">
    <text evidence="1">The sequence shown here is derived from an EMBL/GenBank/DDBJ whole genome shotgun (WGS) entry which is preliminary data.</text>
</comment>
<gene>
    <name evidence="1" type="ORF">V1478_004450</name>
</gene>
<accession>A0ABD2BG79</accession>
<dbReference type="AlphaFoldDB" id="A0ABD2BG79"/>
<sequence length="117" mass="14267">MESKLKGIDEFMLISFCDSFPVQIKDNPRHMRRPSLRFRQGTTILYVEQNRIRRQKYQQPQNFRDRSTTSKYNRIEIRDRNTCVINSRHRNRHNKDKFTPPKSYIYCNEVGHNKDEC</sequence>
<evidence type="ECO:0000313" key="1">
    <source>
        <dbReference type="EMBL" id="KAL2731762.1"/>
    </source>
</evidence>
<reference evidence="1 2" key="1">
    <citation type="journal article" date="2024" name="Ann. Entomol. Soc. Am.">
        <title>Genomic analyses of the southern and eastern yellowjacket wasps (Hymenoptera: Vespidae) reveal evolutionary signatures of social life.</title>
        <authorList>
            <person name="Catto M.A."/>
            <person name="Caine P.B."/>
            <person name="Orr S.E."/>
            <person name="Hunt B.G."/>
            <person name="Goodisman M.A.D."/>
        </authorList>
    </citation>
    <scope>NUCLEOTIDE SEQUENCE [LARGE SCALE GENOMIC DNA]</scope>
    <source>
        <strain evidence="1">233</strain>
        <tissue evidence="1">Head and thorax</tissue>
    </source>
</reference>
<dbReference type="Proteomes" id="UP001607302">
    <property type="component" value="Unassembled WGS sequence"/>
</dbReference>
<protein>
    <submittedName>
        <fullName evidence="1">Uncharacterized protein</fullName>
    </submittedName>
</protein>
<keyword evidence="2" id="KW-1185">Reference proteome</keyword>
<organism evidence="1 2">
    <name type="scientific">Vespula squamosa</name>
    <name type="common">Southern yellow jacket</name>
    <name type="synonym">Wasp</name>
    <dbReference type="NCBI Taxonomy" id="30214"/>
    <lineage>
        <taxon>Eukaryota</taxon>
        <taxon>Metazoa</taxon>
        <taxon>Ecdysozoa</taxon>
        <taxon>Arthropoda</taxon>
        <taxon>Hexapoda</taxon>
        <taxon>Insecta</taxon>
        <taxon>Pterygota</taxon>
        <taxon>Neoptera</taxon>
        <taxon>Endopterygota</taxon>
        <taxon>Hymenoptera</taxon>
        <taxon>Apocrita</taxon>
        <taxon>Aculeata</taxon>
        <taxon>Vespoidea</taxon>
        <taxon>Vespidae</taxon>
        <taxon>Vespinae</taxon>
        <taxon>Vespula</taxon>
    </lineage>
</organism>
<dbReference type="EMBL" id="JAUDFV010000102">
    <property type="protein sequence ID" value="KAL2731762.1"/>
    <property type="molecule type" value="Genomic_DNA"/>
</dbReference>